<name>A0ABS2NT61_9FIRM</name>
<evidence type="ECO:0000259" key="1">
    <source>
        <dbReference type="Pfam" id="PF01266"/>
    </source>
</evidence>
<dbReference type="Proteomes" id="UP001314796">
    <property type="component" value="Unassembled WGS sequence"/>
</dbReference>
<dbReference type="InterPro" id="IPR036188">
    <property type="entry name" value="FAD/NAD-bd_sf"/>
</dbReference>
<evidence type="ECO:0000313" key="3">
    <source>
        <dbReference type="Proteomes" id="UP001314796"/>
    </source>
</evidence>
<comment type="caution">
    <text evidence="2">The sequence shown here is derived from an EMBL/GenBank/DDBJ whole genome shotgun (WGS) entry which is preliminary data.</text>
</comment>
<dbReference type="PANTHER" id="PTHR13847:SF201">
    <property type="entry name" value="PUTATIBE OXIDOREDUCTASE"/>
    <property type="match status" value="1"/>
</dbReference>
<dbReference type="SUPFAM" id="SSF51905">
    <property type="entry name" value="FAD/NAD(P)-binding domain"/>
    <property type="match status" value="1"/>
</dbReference>
<organism evidence="2 3">
    <name type="scientific">Alkaliphilus hydrothermalis</name>
    <dbReference type="NCBI Taxonomy" id="1482730"/>
    <lineage>
        <taxon>Bacteria</taxon>
        <taxon>Bacillati</taxon>
        <taxon>Bacillota</taxon>
        <taxon>Clostridia</taxon>
        <taxon>Peptostreptococcales</taxon>
        <taxon>Natronincolaceae</taxon>
        <taxon>Alkaliphilus</taxon>
    </lineage>
</organism>
<gene>
    <name evidence="2" type="ORF">JOC73_002708</name>
</gene>
<dbReference type="Pfam" id="PF01266">
    <property type="entry name" value="DAO"/>
    <property type="match status" value="1"/>
</dbReference>
<keyword evidence="3" id="KW-1185">Reference proteome</keyword>
<dbReference type="RefSeq" id="WP_204404058.1">
    <property type="nucleotide sequence ID" value="NZ_JAFBEE010000025.1"/>
</dbReference>
<feature type="domain" description="FAD dependent oxidoreductase" evidence="1">
    <location>
        <begin position="30"/>
        <end position="383"/>
    </location>
</feature>
<reference evidence="2 3" key="1">
    <citation type="submission" date="2021-01" db="EMBL/GenBank/DDBJ databases">
        <title>Genomic Encyclopedia of Type Strains, Phase IV (KMG-IV): sequencing the most valuable type-strain genomes for metagenomic binning, comparative biology and taxonomic classification.</title>
        <authorList>
            <person name="Goeker M."/>
        </authorList>
    </citation>
    <scope>NUCLEOTIDE SEQUENCE [LARGE SCALE GENOMIC DNA]</scope>
    <source>
        <strain evidence="2 3">DSM 25890</strain>
    </source>
</reference>
<dbReference type="EMBL" id="JAFBEE010000025">
    <property type="protein sequence ID" value="MBM7616132.1"/>
    <property type="molecule type" value="Genomic_DNA"/>
</dbReference>
<dbReference type="PANTHER" id="PTHR13847">
    <property type="entry name" value="SARCOSINE DEHYDROGENASE-RELATED"/>
    <property type="match status" value="1"/>
</dbReference>
<protein>
    <submittedName>
        <fullName evidence="2">Glycine/D-amino acid oxidase-like deaminating enzyme</fullName>
    </submittedName>
</protein>
<dbReference type="Gene3D" id="3.30.9.10">
    <property type="entry name" value="D-Amino Acid Oxidase, subunit A, domain 2"/>
    <property type="match status" value="1"/>
</dbReference>
<dbReference type="InterPro" id="IPR006076">
    <property type="entry name" value="FAD-dep_OxRdtase"/>
</dbReference>
<accession>A0ABS2NT61</accession>
<proteinExistence type="predicted"/>
<dbReference type="Gene3D" id="3.50.50.60">
    <property type="entry name" value="FAD/NAD(P)-binding domain"/>
    <property type="match status" value="1"/>
</dbReference>
<evidence type="ECO:0000313" key="2">
    <source>
        <dbReference type="EMBL" id="MBM7616132.1"/>
    </source>
</evidence>
<sequence length="401" mass="45581">MNLQTGKMYWPTTLLNPPTYRSLQEDIECDVLIVGGGSSGAMCAQYLKDTGLEIVVVEKDKVGSGSTSSNTALIQYTGEKSFTQLINSFGEEKATRHLKLCKYAMKEIEELSNTLRINPNFNTRDSLYYASYKEDVSKLEKEYALLKKHGFDVELLSKEDISKRYPFQKESAIYFNNDGELNPLKFTTGLMQQLENSGVRIYENTEVKGRDIQEDSITFYTTKGNSIKASKVIIAAGYEGLDFKKHKNAVITSSYAVVTNPIKDFSPWYNRTLIWETARPYIYMRTTEDNRVIIGGLDENTTYADQRDSKLMAKKDRLIEEFHKLFPTIEAYPEFYVSAYYGGTHDGMPMIGIYDELPHCYVVMGYGDNGLVYNMVLAKILGEVITKGSNPDLELYLQSLR</sequence>